<feature type="region of interest" description="Disordered" evidence="4">
    <location>
        <begin position="1"/>
        <end position="36"/>
    </location>
</feature>
<evidence type="ECO:0000256" key="2">
    <source>
        <dbReference type="ARBA" id="ARBA00023125"/>
    </source>
</evidence>
<keyword evidence="1" id="KW-0805">Transcription regulation</keyword>
<dbReference type="CDD" id="cd00093">
    <property type="entry name" value="HTH_XRE"/>
    <property type="match status" value="1"/>
</dbReference>
<dbReference type="HOGENOM" id="CLU_112609_0_1_1"/>
<proteinExistence type="predicted"/>
<evidence type="ECO:0000313" key="6">
    <source>
        <dbReference type="Ensembl" id="ENSCINP00000029469.2"/>
    </source>
</evidence>
<dbReference type="SUPFAM" id="SSF47413">
    <property type="entry name" value="lambda repressor-like DNA-binding domains"/>
    <property type="match status" value="1"/>
</dbReference>
<dbReference type="Pfam" id="PF01381">
    <property type="entry name" value="HTH_3"/>
    <property type="match status" value="1"/>
</dbReference>
<keyword evidence="2" id="KW-0238">DNA-binding</keyword>
<dbReference type="PROSITE" id="PS50943">
    <property type="entry name" value="HTH_CROC1"/>
    <property type="match status" value="1"/>
</dbReference>
<dbReference type="Gene3D" id="1.10.260.40">
    <property type="entry name" value="lambda repressor-like DNA-binding domains"/>
    <property type="match status" value="1"/>
</dbReference>
<dbReference type="OMA" id="GKNKSCK"/>
<dbReference type="InterPro" id="IPR001387">
    <property type="entry name" value="Cro/C1-type_HTH"/>
</dbReference>
<dbReference type="FunFam" id="1.10.260.40:FF:000015">
    <property type="entry name" value="Endothelial differentiation-related factor 1"/>
    <property type="match status" value="1"/>
</dbReference>
<reference evidence="7" key="1">
    <citation type="journal article" date="2002" name="Science">
        <title>The draft genome of Ciona intestinalis: insights into chordate and vertebrate origins.</title>
        <authorList>
            <person name="Dehal P."/>
            <person name="Satou Y."/>
            <person name="Campbell R.K."/>
            <person name="Chapman J."/>
            <person name="Degnan B."/>
            <person name="De Tomaso A."/>
            <person name="Davidson B."/>
            <person name="Di Gregorio A."/>
            <person name="Gelpke M."/>
            <person name="Goodstein D.M."/>
            <person name="Harafuji N."/>
            <person name="Hastings K.E."/>
            <person name="Ho I."/>
            <person name="Hotta K."/>
            <person name="Huang W."/>
            <person name="Kawashima T."/>
            <person name="Lemaire P."/>
            <person name="Martinez D."/>
            <person name="Meinertzhagen I.A."/>
            <person name="Necula S."/>
            <person name="Nonaka M."/>
            <person name="Putnam N."/>
            <person name="Rash S."/>
            <person name="Saiga H."/>
            <person name="Satake M."/>
            <person name="Terry A."/>
            <person name="Yamada L."/>
            <person name="Wang H.G."/>
            <person name="Awazu S."/>
            <person name="Azumi K."/>
            <person name="Boore J."/>
            <person name="Branno M."/>
            <person name="Chin-Bow S."/>
            <person name="DeSantis R."/>
            <person name="Doyle S."/>
            <person name="Francino P."/>
            <person name="Keys D.N."/>
            <person name="Haga S."/>
            <person name="Hayashi H."/>
            <person name="Hino K."/>
            <person name="Imai K.S."/>
            <person name="Inaba K."/>
            <person name="Kano S."/>
            <person name="Kobayashi K."/>
            <person name="Kobayashi M."/>
            <person name="Lee B.I."/>
            <person name="Makabe K.W."/>
            <person name="Manohar C."/>
            <person name="Matassi G."/>
            <person name="Medina M."/>
            <person name="Mochizuki Y."/>
            <person name="Mount S."/>
            <person name="Morishita T."/>
            <person name="Miura S."/>
            <person name="Nakayama A."/>
            <person name="Nishizaka S."/>
            <person name="Nomoto H."/>
            <person name="Ohta F."/>
            <person name="Oishi K."/>
            <person name="Rigoutsos I."/>
            <person name="Sano M."/>
            <person name="Sasaki A."/>
            <person name="Sasakura Y."/>
            <person name="Shoguchi E."/>
            <person name="Shin-i T."/>
            <person name="Spagnuolo A."/>
            <person name="Stainier D."/>
            <person name="Suzuki M.M."/>
            <person name="Tassy O."/>
            <person name="Takatori N."/>
            <person name="Tokuoka M."/>
            <person name="Yagi K."/>
            <person name="Yoshizaki F."/>
            <person name="Wada S."/>
            <person name="Zhang C."/>
            <person name="Hyatt P.D."/>
            <person name="Larimer F."/>
            <person name="Detter C."/>
            <person name="Doggett N."/>
            <person name="Glavina T."/>
            <person name="Hawkins T."/>
            <person name="Richardson P."/>
            <person name="Lucas S."/>
            <person name="Kohara Y."/>
            <person name="Levine M."/>
            <person name="Satoh N."/>
            <person name="Rokhsar D.S."/>
        </authorList>
    </citation>
    <scope>NUCLEOTIDE SEQUENCE [LARGE SCALE GENOMIC DNA]</scope>
</reference>
<name>F6X073_CIOIN</name>
<dbReference type="InterPro" id="IPR013729">
    <property type="entry name" value="MBF1_N"/>
</dbReference>
<evidence type="ECO:0000313" key="7">
    <source>
        <dbReference type="Proteomes" id="UP000008144"/>
    </source>
</evidence>
<dbReference type="Ensembl" id="ENSCINT00000029715.2">
    <property type="protein sequence ID" value="ENSCINP00000029469.2"/>
    <property type="gene ID" value="ENSCING00000017388.2"/>
</dbReference>
<accession>F6X073</accession>
<dbReference type="STRING" id="7719.ENSCINP00000029469"/>
<dbReference type="InterPro" id="IPR010982">
    <property type="entry name" value="Lambda_DNA-bd_dom_sf"/>
</dbReference>
<evidence type="ECO:0000256" key="1">
    <source>
        <dbReference type="ARBA" id="ARBA00023015"/>
    </source>
</evidence>
<dbReference type="PANTHER" id="PTHR10245:SF15">
    <property type="entry name" value="ENDOTHELIAL DIFFERENTIATION-RELATED FACTOR 1"/>
    <property type="match status" value="1"/>
</dbReference>
<organism evidence="6 7">
    <name type="scientific">Ciona intestinalis</name>
    <name type="common">Transparent sea squirt</name>
    <name type="synonym">Ascidia intestinalis</name>
    <dbReference type="NCBI Taxonomy" id="7719"/>
    <lineage>
        <taxon>Eukaryota</taxon>
        <taxon>Metazoa</taxon>
        <taxon>Chordata</taxon>
        <taxon>Tunicata</taxon>
        <taxon>Ascidiacea</taxon>
        <taxon>Phlebobranchia</taxon>
        <taxon>Cionidae</taxon>
        <taxon>Ciona</taxon>
    </lineage>
</organism>
<dbReference type="PANTHER" id="PTHR10245">
    <property type="entry name" value="ENDOTHELIAL DIFFERENTIATION-RELATED FACTOR 1 MULTIPROTEIN BRIDGING FACTOR 1"/>
    <property type="match status" value="1"/>
</dbReference>
<reference evidence="6" key="2">
    <citation type="submission" date="2025-08" db="UniProtKB">
        <authorList>
            <consortium name="Ensembl"/>
        </authorList>
    </citation>
    <scope>IDENTIFICATION</scope>
</reference>
<reference evidence="6" key="3">
    <citation type="submission" date="2025-09" db="UniProtKB">
        <authorList>
            <consortium name="Ensembl"/>
        </authorList>
    </citation>
    <scope>IDENTIFICATION</scope>
</reference>
<feature type="domain" description="HTH cro/C1-type" evidence="5">
    <location>
        <begin position="79"/>
        <end position="133"/>
    </location>
</feature>
<dbReference type="GO" id="GO:0003677">
    <property type="term" value="F:DNA binding"/>
    <property type="evidence" value="ECO:0007669"/>
    <property type="project" value="UniProtKB-KW"/>
</dbReference>
<evidence type="ECO:0000256" key="4">
    <source>
        <dbReference type="SAM" id="MobiDB-lite"/>
    </source>
</evidence>
<dbReference type="GeneTree" id="ENSGT00390000008519"/>
<dbReference type="SMART" id="SM00530">
    <property type="entry name" value="HTH_XRE"/>
    <property type="match status" value="1"/>
</dbReference>
<evidence type="ECO:0000259" key="5">
    <source>
        <dbReference type="PROSITE" id="PS50943"/>
    </source>
</evidence>
<sequence>NTDWDSVTYLRKPKPKPGAAKSNQAVNAAMRKGEDVETRQKFAAGTNKKAATSKNTAKLDRETEELHHETVSLSVGRLIQKGRQQKGLTQKELATKINEKPQIINEYESGKAIPNNQILGKIERAIGIKLRGKDKGLPLQAPGKK</sequence>
<protein>
    <recommendedName>
        <fullName evidence="5">HTH cro/C1-type domain-containing protein</fullName>
    </recommendedName>
</protein>
<dbReference type="InParanoid" id="F6X073"/>
<keyword evidence="3" id="KW-0804">Transcription</keyword>
<dbReference type="Proteomes" id="UP000008144">
    <property type="component" value="Unassembled WGS sequence"/>
</dbReference>
<dbReference type="AlphaFoldDB" id="F6X073"/>
<evidence type="ECO:0000256" key="3">
    <source>
        <dbReference type="ARBA" id="ARBA00023163"/>
    </source>
</evidence>
<keyword evidence="7" id="KW-1185">Reference proteome</keyword>
<dbReference type="GO" id="GO:0005634">
    <property type="term" value="C:nucleus"/>
    <property type="evidence" value="ECO:0000318"/>
    <property type="project" value="GO_Central"/>
</dbReference>
<dbReference type="Pfam" id="PF08523">
    <property type="entry name" value="MBF1"/>
    <property type="match status" value="1"/>
</dbReference>
<dbReference type="FunCoup" id="F6X073">
    <property type="interactions" value="605"/>
</dbReference>